<evidence type="ECO:0000313" key="1">
    <source>
        <dbReference type="EMBL" id="OZI39005.1"/>
    </source>
</evidence>
<dbReference type="Pfam" id="PF04404">
    <property type="entry name" value="ERF"/>
    <property type="match status" value="1"/>
</dbReference>
<dbReference type="RefSeq" id="WP_094825381.1">
    <property type="nucleotide sequence ID" value="NZ_NEVL01000002.1"/>
</dbReference>
<accession>A0A261SPE3</accession>
<name>A0A261SPE3_9BORD</name>
<organism evidence="1 2">
    <name type="scientific">Bordetella genomosp. 1</name>
    <dbReference type="NCBI Taxonomy" id="1395607"/>
    <lineage>
        <taxon>Bacteria</taxon>
        <taxon>Pseudomonadati</taxon>
        <taxon>Pseudomonadota</taxon>
        <taxon>Betaproteobacteria</taxon>
        <taxon>Burkholderiales</taxon>
        <taxon>Alcaligenaceae</taxon>
        <taxon>Bordetella</taxon>
    </lineage>
</organism>
<dbReference type="Proteomes" id="UP000217005">
    <property type="component" value="Unassembled WGS sequence"/>
</dbReference>
<dbReference type="EMBL" id="NEVL01000002">
    <property type="protein sequence ID" value="OZI39005.1"/>
    <property type="molecule type" value="Genomic_DNA"/>
</dbReference>
<proteinExistence type="predicted"/>
<evidence type="ECO:0000313" key="2">
    <source>
        <dbReference type="Proteomes" id="UP000217005"/>
    </source>
</evidence>
<dbReference type="OrthoDB" id="6154571at2"/>
<sequence>MTEVIDAQARAVAPKPDQVAGQVAVLPANSPMGMMMAAVKQGIPLEQVREMMAIQREWEADEARKAFNDAFAAFKAEKVEVIKRKQVDFATSKGRTQYKHAELSDLVDAVGPALARHGFSWSWTPEQKNARIYITCTLQHRLGHEKSATLDAPADDSGGKNIIQSIVSTTTYLERHTLKAVCGISEKGDDNDANSLDAPAQQAVDSWIQAAKNAQSIAELDQVWRDGLLEIKKTNSLKVYDDFRAAVSEAKSRMGAS</sequence>
<dbReference type="InterPro" id="IPR007499">
    <property type="entry name" value="ERF_bacteria_virus"/>
</dbReference>
<dbReference type="AlphaFoldDB" id="A0A261SPE3"/>
<protein>
    <submittedName>
        <fullName evidence="1">Uncharacterized protein</fullName>
    </submittedName>
</protein>
<comment type="caution">
    <text evidence="1">The sequence shown here is derived from an EMBL/GenBank/DDBJ whole genome shotgun (WGS) entry which is preliminary data.</text>
</comment>
<reference evidence="1 2" key="1">
    <citation type="submission" date="2017-05" db="EMBL/GenBank/DDBJ databases">
        <title>Complete and WGS of Bordetella genogroups.</title>
        <authorList>
            <person name="Spilker T."/>
            <person name="LiPuma J."/>
        </authorList>
    </citation>
    <scope>NUCLEOTIDE SEQUENCE [LARGE SCALE GENOMIC DNA]</scope>
    <source>
        <strain evidence="1 2">AU17610</strain>
    </source>
</reference>
<gene>
    <name evidence="1" type="ORF">CEG14_05570</name>
</gene>